<dbReference type="EMBL" id="UINC01011329">
    <property type="protein sequence ID" value="SVA50056.1"/>
    <property type="molecule type" value="Genomic_DNA"/>
</dbReference>
<accession>A0A381WBZ7</accession>
<reference evidence="1" key="1">
    <citation type="submission" date="2018-05" db="EMBL/GenBank/DDBJ databases">
        <authorList>
            <person name="Lanie J.A."/>
            <person name="Ng W.-L."/>
            <person name="Kazmierczak K.M."/>
            <person name="Andrzejewski T.M."/>
            <person name="Davidsen T.M."/>
            <person name="Wayne K.J."/>
            <person name="Tettelin H."/>
            <person name="Glass J.I."/>
            <person name="Rusch D."/>
            <person name="Podicherti R."/>
            <person name="Tsui H.-C.T."/>
            <person name="Winkler M.E."/>
        </authorList>
    </citation>
    <scope>NUCLEOTIDE SEQUENCE</scope>
</reference>
<dbReference type="AlphaFoldDB" id="A0A381WBZ7"/>
<protein>
    <recommendedName>
        <fullName evidence="2">Capsule synthesis protein CapA domain-containing protein</fullName>
    </recommendedName>
</protein>
<sequence length="70" mass="7989">MKIIFTGDLSCSVIFSDRVRLNQEIFDKKLLNKINSVHNVVSNLEGPATTAPNLYRSDYNVRSPENTIKY</sequence>
<name>A0A381WBZ7_9ZZZZ</name>
<organism evidence="1">
    <name type="scientific">marine metagenome</name>
    <dbReference type="NCBI Taxonomy" id="408172"/>
    <lineage>
        <taxon>unclassified sequences</taxon>
        <taxon>metagenomes</taxon>
        <taxon>ecological metagenomes</taxon>
    </lineage>
</organism>
<gene>
    <name evidence="1" type="ORF">METZ01_LOCUS102910</name>
</gene>
<evidence type="ECO:0000313" key="1">
    <source>
        <dbReference type="EMBL" id="SVA50056.1"/>
    </source>
</evidence>
<proteinExistence type="predicted"/>
<evidence type="ECO:0008006" key="2">
    <source>
        <dbReference type="Google" id="ProtNLM"/>
    </source>
</evidence>